<evidence type="ECO:0000256" key="1">
    <source>
        <dbReference type="SAM" id="SignalP"/>
    </source>
</evidence>
<dbReference type="SUPFAM" id="SSF53850">
    <property type="entry name" value="Periplasmic binding protein-like II"/>
    <property type="match status" value="1"/>
</dbReference>
<sequence length="250" mass="27560">MKRKLAIAAVFAAWFGSPAAAEPLTVLTEPYPAYTYMRGDEIVGAGADQVHAMMKRAGIAYKMHMLPWARAYQMATRDPMTCIFAAAHTPERDKLFKWVEPLGGGKVLLIRRAGSGVSPRTVDEAKNYIVGVQRGDYAADYLTKQGFTKLDLASDFGLTLKKLISGRIDLAMTSEAAYRAELAKGQPLEEVLSMPTAIYALACSLDVPDATIRALQKELDQIVLSGEQDRIYVQHGMPEQRFQSLIKKTD</sequence>
<name>A0A7W6J265_9HYPH</name>
<feature type="signal peptide" evidence="1">
    <location>
        <begin position="1"/>
        <end position="21"/>
    </location>
</feature>
<dbReference type="Pfam" id="PF00497">
    <property type="entry name" value="SBP_bac_3"/>
    <property type="match status" value="1"/>
</dbReference>
<gene>
    <name evidence="3" type="ORF">GGR23_000564</name>
</gene>
<organism evidence="3 4">
    <name type="scientific">Gellertiella hungarica</name>
    <dbReference type="NCBI Taxonomy" id="1572859"/>
    <lineage>
        <taxon>Bacteria</taxon>
        <taxon>Pseudomonadati</taxon>
        <taxon>Pseudomonadota</taxon>
        <taxon>Alphaproteobacteria</taxon>
        <taxon>Hyphomicrobiales</taxon>
        <taxon>Rhizobiaceae</taxon>
        <taxon>Gellertiella</taxon>
    </lineage>
</organism>
<evidence type="ECO:0000259" key="2">
    <source>
        <dbReference type="SMART" id="SM00062"/>
    </source>
</evidence>
<accession>A0A7W6J265</accession>
<dbReference type="InterPro" id="IPR001638">
    <property type="entry name" value="Solute-binding_3/MltF_N"/>
</dbReference>
<dbReference type="SMART" id="SM00062">
    <property type="entry name" value="PBPb"/>
    <property type="match status" value="1"/>
</dbReference>
<dbReference type="Proteomes" id="UP000528286">
    <property type="component" value="Unassembled WGS sequence"/>
</dbReference>
<dbReference type="RefSeq" id="WP_183364591.1">
    <property type="nucleotide sequence ID" value="NZ_JACIEZ010000001.1"/>
</dbReference>
<dbReference type="Gene3D" id="3.40.190.10">
    <property type="entry name" value="Periplasmic binding protein-like II"/>
    <property type="match status" value="2"/>
</dbReference>
<comment type="caution">
    <text evidence="3">The sequence shown here is derived from an EMBL/GenBank/DDBJ whole genome shotgun (WGS) entry which is preliminary data.</text>
</comment>
<reference evidence="3 4" key="1">
    <citation type="submission" date="2020-08" db="EMBL/GenBank/DDBJ databases">
        <title>Genomic Encyclopedia of Type Strains, Phase IV (KMG-IV): sequencing the most valuable type-strain genomes for metagenomic binning, comparative biology and taxonomic classification.</title>
        <authorList>
            <person name="Goeker M."/>
        </authorList>
    </citation>
    <scope>NUCLEOTIDE SEQUENCE [LARGE SCALE GENOMIC DNA]</scope>
    <source>
        <strain evidence="3 4">DSM 29853</strain>
    </source>
</reference>
<dbReference type="PANTHER" id="PTHR38834:SF3">
    <property type="entry name" value="SOLUTE-BINDING PROTEIN FAMILY 3_N-TERMINAL DOMAIN-CONTAINING PROTEIN"/>
    <property type="match status" value="1"/>
</dbReference>
<keyword evidence="1" id="KW-0732">Signal</keyword>
<feature type="chain" id="PRO_5031482478" evidence="1">
    <location>
        <begin position="22"/>
        <end position="250"/>
    </location>
</feature>
<dbReference type="PANTHER" id="PTHR38834">
    <property type="entry name" value="PERIPLASMIC SUBSTRATE BINDING PROTEIN FAMILY 3"/>
    <property type="match status" value="1"/>
</dbReference>
<dbReference type="AlphaFoldDB" id="A0A7W6J265"/>
<dbReference type="EMBL" id="JACIEZ010000001">
    <property type="protein sequence ID" value="MBB4063403.1"/>
    <property type="molecule type" value="Genomic_DNA"/>
</dbReference>
<evidence type="ECO:0000313" key="3">
    <source>
        <dbReference type="EMBL" id="MBB4063403.1"/>
    </source>
</evidence>
<keyword evidence="4" id="KW-1185">Reference proteome</keyword>
<protein>
    <submittedName>
        <fullName evidence="3">Polar amino acid transport system substrate-binding protein</fullName>
    </submittedName>
</protein>
<feature type="domain" description="Solute-binding protein family 3/N-terminal" evidence="2">
    <location>
        <begin position="23"/>
        <end position="239"/>
    </location>
</feature>
<evidence type="ECO:0000313" key="4">
    <source>
        <dbReference type="Proteomes" id="UP000528286"/>
    </source>
</evidence>
<proteinExistence type="predicted"/>